<organism evidence="2 3">
    <name type="scientific">Stephania yunnanensis</name>
    <dbReference type="NCBI Taxonomy" id="152371"/>
    <lineage>
        <taxon>Eukaryota</taxon>
        <taxon>Viridiplantae</taxon>
        <taxon>Streptophyta</taxon>
        <taxon>Embryophyta</taxon>
        <taxon>Tracheophyta</taxon>
        <taxon>Spermatophyta</taxon>
        <taxon>Magnoliopsida</taxon>
        <taxon>Ranunculales</taxon>
        <taxon>Menispermaceae</taxon>
        <taxon>Menispermoideae</taxon>
        <taxon>Cissampelideae</taxon>
        <taxon>Stephania</taxon>
    </lineage>
</organism>
<dbReference type="EMBL" id="JBBNAF010000005">
    <property type="protein sequence ID" value="KAK9142169.1"/>
    <property type="molecule type" value="Genomic_DNA"/>
</dbReference>
<keyword evidence="3" id="KW-1185">Reference proteome</keyword>
<accession>A0AAP0JYH9</accession>
<dbReference type="Pfam" id="PF07911">
    <property type="entry name" value="DUF1677"/>
    <property type="match status" value="1"/>
</dbReference>
<evidence type="ECO:0000313" key="2">
    <source>
        <dbReference type="EMBL" id="KAK9142169.1"/>
    </source>
</evidence>
<evidence type="ECO:0000313" key="3">
    <source>
        <dbReference type="Proteomes" id="UP001420932"/>
    </source>
</evidence>
<dbReference type="Proteomes" id="UP001420932">
    <property type="component" value="Unassembled WGS sequence"/>
</dbReference>
<comment type="caution">
    <text evidence="2">The sequence shown here is derived from an EMBL/GenBank/DDBJ whole genome shotgun (WGS) entry which is preliminary data.</text>
</comment>
<protein>
    <recommendedName>
        <fullName evidence="4">DUF1677 family protein</fullName>
    </recommendedName>
</protein>
<dbReference type="AlphaFoldDB" id="A0AAP0JYH9"/>
<feature type="region of interest" description="Disordered" evidence="1">
    <location>
        <begin position="120"/>
        <end position="157"/>
    </location>
</feature>
<feature type="compositionally biased region" description="Basic and acidic residues" evidence="1">
    <location>
        <begin position="140"/>
        <end position="149"/>
    </location>
</feature>
<name>A0AAP0JYH9_9MAGN</name>
<gene>
    <name evidence="2" type="ORF">Syun_011569</name>
</gene>
<dbReference type="PANTHER" id="PTHR33108:SF32">
    <property type="entry name" value="DUF1677 FAMILY PROTEIN (DUF1677)"/>
    <property type="match status" value="1"/>
</dbReference>
<sequence>MAISGVDSASKVNNSNNGASASASAQQIIEVELAKCACCGLTEECTPNYIVKVRERYQGRWICGLCAEAVKDEIYRSERDIGTEEALNRHMNFFKKFRSASPPANPTKHLVSAMRQILRKSNAESPRVARSRSSGSSRRLGNEDEDRRGPSSLVRSESCLHALAG</sequence>
<dbReference type="PANTHER" id="PTHR33108">
    <property type="entry name" value="OS01G0745000 PROTEIN"/>
    <property type="match status" value="1"/>
</dbReference>
<dbReference type="InterPro" id="IPR012876">
    <property type="entry name" value="DUF1677_pln"/>
</dbReference>
<proteinExistence type="predicted"/>
<reference evidence="2 3" key="1">
    <citation type="submission" date="2024-01" db="EMBL/GenBank/DDBJ databases">
        <title>Genome assemblies of Stephania.</title>
        <authorList>
            <person name="Yang L."/>
        </authorList>
    </citation>
    <scope>NUCLEOTIDE SEQUENCE [LARGE SCALE GENOMIC DNA]</scope>
    <source>
        <strain evidence="2">YNDBR</strain>
        <tissue evidence="2">Leaf</tissue>
    </source>
</reference>
<feature type="compositionally biased region" description="Low complexity" evidence="1">
    <location>
        <begin position="125"/>
        <end position="139"/>
    </location>
</feature>
<evidence type="ECO:0000256" key="1">
    <source>
        <dbReference type="SAM" id="MobiDB-lite"/>
    </source>
</evidence>
<evidence type="ECO:0008006" key="4">
    <source>
        <dbReference type="Google" id="ProtNLM"/>
    </source>
</evidence>